<evidence type="ECO:0000313" key="3">
    <source>
        <dbReference type="EMBL" id="GGM76765.1"/>
    </source>
</evidence>
<gene>
    <name evidence="3" type="ORF">GCM10012275_54320</name>
</gene>
<dbReference type="InterPro" id="IPR023809">
    <property type="entry name" value="Thiopep_bacteriocin_synth_dom"/>
</dbReference>
<evidence type="ECO:0000313" key="4">
    <source>
        <dbReference type="Proteomes" id="UP000637578"/>
    </source>
</evidence>
<dbReference type="Pfam" id="PF04738">
    <property type="entry name" value="Lant_dehydr_N"/>
    <property type="match status" value="1"/>
</dbReference>
<protein>
    <recommendedName>
        <fullName evidence="5">Lantibiotic dehydratase</fullName>
    </recommendedName>
</protein>
<evidence type="ECO:0000259" key="2">
    <source>
        <dbReference type="Pfam" id="PF14028"/>
    </source>
</evidence>
<dbReference type="Pfam" id="PF14028">
    <property type="entry name" value="Lant_dehydr_C"/>
    <property type="match status" value="1"/>
</dbReference>
<feature type="domain" description="Thiopeptide-type bacteriocin biosynthesis" evidence="2">
    <location>
        <begin position="777"/>
        <end position="1030"/>
    </location>
</feature>
<accession>A0A8J3CDC2</accession>
<dbReference type="AlphaFoldDB" id="A0A8J3CDC2"/>
<feature type="domain" description="Lantibiotic dehydratase N-terminal" evidence="1">
    <location>
        <begin position="59"/>
        <end position="708"/>
    </location>
</feature>
<sequence length="1044" mass="113738">MRHRATFVKGQPVYRVIDAALLRAVTHVSLPGVVLPDLADDASGQVAGWRRWLRQVWANQEITAAIEVASPALAHRVRQVCEGRELPTRQVRGVVLSVLRYLLRMSRPTPFGLFAGIAPAHFGPRLAVRIGHVHHARARVDNAWLELVVVQLERCPDLLRRLPVVVNDLLVRRDDRAVVSCQRPPGSTSGTAAAAEVSVRRSKAVETVIRAAASPILVQELIDKLDAEFATAPVPVVDGMVRDLVAQGILLTSLRAPMTVTDPLAHVLDELTAVEADAIPLVADMLGQLRALRDDLAHHNETTNSGRAHALRQRVATRMRELAVTERPISVDLRLDADLVLPETIAREVEAAAATLTRLAPHPTGSPAWRDYHAQFLERYGIGAVVPLATLVRAETGLGFPAGYRDATVPPPPIPALTERDAALLGLAQRATMTQDPEVVLDEETIQALAVAEPTTVQPHTELRLRLHAHTVKAVERGEYEIVLTGVSRAAGTTVGRFVDLLGPADRQRMVDAYTGLPTVSADAIPVQVSCPPLSARAENVARAPAVLPTLISLTEHPSSGRGSVIPLDDLAITADARRLAVMSLSRQQLLEPVVFSALEFVHQAHPLLRMLCEISTARSAACAPWSWGAASRLPVLPRVRFRRVILSPARWRLTTAALRGPDAPWPVWLASLTSWRRDMRVPRQVYLGEDDRRLPLDFDEAAHLPLLRAELDRTGHATLREAPSPDGFGWFGGRAHEITVPLSATQPPTYSTLRPRFRRVRPLNVEHGHLPGASNWLHAKLYAPARHHTAILTTHLPDLLSSWAQPPLWWFLPYQDPEQHLRLRIQLGPNLRFADAAQHVSTWAAGLRRAGLIRDLQFATYYPETGRYGQGPAMAAAEAVFAADSAAALAQMTAAAHRGGPHPQALIAASLLDLAISVIGDLDEGVDWLLDHAGATSGPALDRALRTEAMRLADPAAGGSVLRDVLGGERIAVAWTRRRAALRTYREALTSCGEAVPAAALPDLLHLHHVRAAGVDLEAERTCLRLARAAALSYRARTRKDAL</sequence>
<reference evidence="3" key="2">
    <citation type="submission" date="2020-09" db="EMBL/GenBank/DDBJ databases">
        <authorList>
            <person name="Sun Q."/>
            <person name="Zhou Y."/>
        </authorList>
    </citation>
    <scope>NUCLEOTIDE SEQUENCE</scope>
    <source>
        <strain evidence="3">CGMCC 4.5737</strain>
    </source>
</reference>
<evidence type="ECO:0000259" key="1">
    <source>
        <dbReference type="Pfam" id="PF04738"/>
    </source>
</evidence>
<dbReference type="InterPro" id="IPR006827">
    <property type="entry name" value="Lant_deHydtase_N"/>
</dbReference>
<proteinExistence type="predicted"/>
<reference evidence="3" key="1">
    <citation type="journal article" date="2014" name="Int. J. Syst. Evol. Microbiol.">
        <title>Complete genome sequence of Corynebacterium casei LMG S-19264T (=DSM 44701T), isolated from a smear-ripened cheese.</title>
        <authorList>
            <consortium name="US DOE Joint Genome Institute (JGI-PGF)"/>
            <person name="Walter F."/>
            <person name="Albersmeier A."/>
            <person name="Kalinowski J."/>
            <person name="Ruckert C."/>
        </authorList>
    </citation>
    <scope>NUCLEOTIDE SEQUENCE</scope>
    <source>
        <strain evidence="3">CGMCC 4.5737</strain>
    </source>
</reference>
<dbReference type="EMBL" id="BMMK01000037">
    <property type="protein sequence ID" value="GGM76765.1"/>
    <property type="molecule type" value="Genomic_DNA"/>
</dbReference>
<dbReference type="Proteomes" id="UP000637578">
    <property type="component" value="Unassembled WGS sequence"/>
</dbReference>
<evidence type="ECO:0008006" key="5">
    <source>
        <dbReference type="Google" id="ProtNLM"/>
    </source>
</evidence>
<dbReference type="NCBIfam" id="TIGR03891">
    <property type="entry name" value="thiopep_ocin"/>
    <property type="match status" value="1"/>
</dbReference>
<keyword evidence="4" id="KW-1185">Reference proteome</keyword>
<organism evidence="3 4">
    <name type="scientific">Longimycelium tulufanense</name>
    <dbReference type="NCBI Taxonomy" id="907463"/>
    <lineage>
        <taxon>Bacteria</taxon>
        <taxon>Bacillati</taxon>
        <taxon>Actinomycetota</taxon>
        <taxon>Actinomycetes</taxon>
        <taxon>Pseudonocardiales</taxon>
        <taxon>Pseudonocardiaceae</taxon>
        <taxon>Longimycelium</taxon>
    </lineage>
</organism>
<name>A0A8J3CDC2_9PSEU</name>
<comment type="caution">
    <text evidence="3">The sequence shown here is derived from an EMBL/GenBank/DDBJ whole genome shotgun (WGS) entry which is preliminary data.</text>
</comment>